<dbReference type="GO" id="GO:0005737">
    <property type="term" value="C:cytoplasm"/>
    <property type="evidence" value="ECO:0007669"/>
    <property type="project" value="TreeGrafter"/>
</dbReference>
<dbReference type="Gene3D" id="3.40.20.10">
    <property type="entry name" value="Severin"/>
    <property type="match status" value="1"/>
</dbReference>
<reference evidence="3" key="2">
    <citation type="submission" date="2017-02" db="UniProtKB">
        <authorList>
            <consortium name="WormBaseParasite"/>
        </authorList>
    </citation>
    <scope>IDENTIFICATION</scope>
</reference>
<dbReference type="STRING" id="6313.A0A0K0D513"/>
<name>A0A0K0D513_ANGCA</name>
<proteinExistence type="predicted"/>
<dbReference type="GO" id="GO:0005634">
    <property type="term" value="C:nucleus"/>
    <property type="evidence" value="ECO:0007669"/>
    <property type="project" value="TreeGrafter"/>
</dbReference>
<dbReference type="GO" id="GO:0030239">
    <property type="term" value="P:myofibril assembly"/>
    <property type="evidence" value="ECO:0007669"/>
    <property type="project" value="TreeGrafter"/>
</dbReference>
<evidence type="ECO:0000256" key="1">
    <source>
        <dbReference type="ARBA" id="ARBA00022737"/>
    </source>
</evidence>
<dbReference type="WBParaSite" id="ACAC_0000515801-mRNA-1">
    <property type="protein sequence ID" value="ACAC_0000515801-mRNA-1"/>
    <property type="gene ID" value="ACAC_0000515801"/>
</dbReference>
<reference evidence="2" key="1">
    <citation type="submission" date="2012-09" db="EMBL/GenBank/DDBJ databases">
        <authorList>
            <person name="Martin A.A."/>
        </authorList>
    </citation>
    <scope>NUCLEOTIDE SEQUENCE</scope>
</reference>
<dbReference type="PRINTS" id="PR00597">
    <property type="entry name" value="GELSOLIN"/>
</dbReference>
<sequence>MGVEESNALSRGLVRKLHIRQVLVKRENMMRTDLTALFLDRQPAMSHEESEELLKDCNEDLEFIESFVLEGKKFVRLPDAEFGTFYTMDCYVFLCRYASQQDFKCVLYFWQGRDASNMGWLHFTFQLQPTFEKIFKDKLEVVRMHQQQENHKFLSHFHRKFVIRRGRRGLTRNLGGKWPELFQMRANGSDICTRTIQIDCR</sequence>
<dbReference type="GO" id="GO:0051015">
    <property type="term" value="F:actin filament binding"/>
    <property type="evidence" value="ECO:0007669"/>
    <property type="project" value="InterPro"/>
</dbReference>
<dbReference type="GO" id="GO:0005546">
    <property type="term" value="F:phosphatidylinositol-4,5-bisphosphate binding"/>
    <property type="evidence" value="ECO:0007669"/>
    <property type="project" value="TreeGrafter"/>
</dbReference>
<keyword evidence="1" id="KW-0677">Repeat</keyword>
<dbReference type="GO" id="GO:0051014">
    <property type="term" value="P:actin filament severing"/>
    <property type="evidence" value="ECO:0007669"/>
    <property type="project" value="TreeGrafter"/>
</dbReference>
<dbReference type="PANTHER" id="PTHR11977">
    <property type="entry name" value="VILLIN"/>
    <property type="match status" value="1"/>
</dbReference>
<protein>
    <submittedName>
        <fullName evidence="3">Gelsolin-like domain-containing protein</fullName>
    </submittedName>
</protein>
<organism evidence="2 3">
    <name type="scientific">Angiostrongylus cantonensis</name>
    <name type="common">Rat lungworm</name>
    <dbReference type="NCBI Taxonomy" id="6313"/>
    <lineage>
        <taxon>Eukaryota</taxon>
        <taxon>Metazoa</taxon>
        <taxon>Ecdysozoa</taxon>
        <taxon>Nematoda</taxon>
        <taxon>Chromadorea</taxon>
        <taxon>Rhabditida</taxon>
        <taxon>Rhabditina</taxon>
        <taxon>Rhabditomorpha</taxon>
        <taxon>Strongyloidea</taxon>
        <taxon>Metastrongylidae</taxon>
        <taxon>Angiostrongylus</taxon>
    </lineage>
</organism>
<accession>A0A0K0D513</accession>
<dbReference type="GO" id="GO:0051016">
    <property type="term" value="P:barbed-end actin filament capping"/>
    <property type="evidence" value="ECO:0007669"/>
    <property type="project" value="TreeGrafter"/>
</dbReference>
<dbReference type="AlphaFoldDB" id="A0A0K0D513"/>
<dbReference type="GO" id="GO:0008154">
    <property type="term" value="P:actin polymerization or depolymerization"/>
    <property type="evidence" value="ECO:0007669"/>
    <property type="project" value="TreeGrafter"/>
</dbReference>
<dbReference type="InterPro" id="IPR007122">
    <property type="entry name" value="Villin/Gelsolin"/>
</dbReference>
<dbReference type="GO" id="GO:0015629">
    <property type="term" value="C:actin cytoskeleton"/>
    <property type="evidence" value="ECO:0007669"/>
    <property type="project" value="TreeGrafter"/>
</dbReference>
<dbReference type="SUPFAM" id="SSF55753">
    <property type="entry name" value="Actin depolymerizing proteins"/>
    <property type="match status" value="1"/>
</dbReference>
<evidence type="ECO:0000313" key="3">
    <source>
        <dbReference type="WBParaSite" id="ACAC_0000515801-mRNA-1"/>
    </source>
</evidence>
<dbReference type="InterPro" id="IPR029006">
    <property type="entry name" value="ADF-H/Gelsolin-like_dom_sf"/>
</dbReference>
<dbReference type="CDD" id="cd11280">
    <property type="entry name" value="gelsolin_like"/>
    <property type="match status" value="1"/>
</dbReference>
<dbReference type="Proteomes" id="UP000035642">
    <property type="component" value="Unassembled WGS sequence"/>
</dbReference>
<dbReference type="PANTHER" id="PTHR11977:SF51">
    <property type="entry name" value="PROTEIN FLIGHTLESS-1 HOMOLOG"/>
    <property type="match status" value="1"/>
</dbReference>
<evidence type="ECO:0000313" key="2">
    <source>
        <dbReference type="Proteomes" id="UP000035642"/>
    </source>
</evidence>
<keyword evidence="2" id="KW-1185">Reference proteome</keyword>